<dbReference type="NCBIfam" id="TIGR00125">
    <property type="entry name" value="cyt_tran_rel"/>
    <property type="match status" value="1"/>
</dbReference>
<comment type="subcellular location">
    <subcellularLocation>
        <location evidence="4">Cytoplasm</location>
    </subcellularLocation>
</comment>
<dbReference type="STRING" id="319653.SAMN04487973_1108"/>
<comment type="caution">
    <text evidence="5">The sequence shown here is derived from an EMBL/GenBank/DDBJ whole genome shotgun (WGS) entry which is preliminary data.</text>
</comment>
<dbReference type="NCBIfam" id="NF010191">
    <property type="entry name" value="PRK13670.1"/>
    <property type="match status" value="1"/>
</dbReference>
<evidence type="ECO:0000256" key="4">
    <source>
        <dbReference type="HAMAP-Rule" id="MF_01539"/>
    </source>
</evidence>
<evidence type="ECO:0000256" key="1">
    <source>
        <dbReference type="ARBA" id="ARBA00022598"/>
    </source>
</evidence>
<evidence type="ECO:0000313" key="6">
    <source>
        <dbReference type="EMBL" id="SER57755.1"/>
    </source>
</evidence>
<reference evidence="5 7" key="1">
    <citation type="journal article" date="2015" name="Genome Announc.">
        <title>Expanding the biotechnology potential of lactobacilli through comparative genomics of 213 strains and associated genera.</title>
        <authorList>
            <person name="Sun Z."/>
            <person name="Harris H.M."/>
            <person name="McCann A."/>
            <person name="Guo C."/>
            <person name="Argimon S."/>
            <person name="Zhang W."/>
            <person name="Yang X."/>
            <person name="Jeffery I.B."/>
            <person name="Cooney J.C."/>
            <person name="Kagawa T.F."/>
            <person name="Liu W."/>
            <person name="Song Y."/>
            <person name="Salvetti E."/>
            <person name="Wrobel A."/>
            <person name="Rasinkangas P."/>
            <person name="Parkhill J."/>
            <person name="Rea M.C."/>
            <person name="O'Sullivan O."/>
            <person name="Ritari J."/>
            <person name="Douillard F.P."/>
            <person name="Paul Ross R."/>
            <person name="Yang R."/>
            <person name="Briner A.E."/>
            <person name="Felis G.E."/>
            <person name="de Vos W.M."/>
            <person name="Barrangou R."/>
            <person name="Klaenhammer T.R."/>
            <person name="Caufield P.W."/>
            <person name="Cui Y."/>
            <person name="Zhang H."/>
            <person name="O'Toole P.W."/>
        </authorList>
    </citation>
    <scope>NUCLEOTIDE SEQUENCE [LARGE SCALE GENOMIC DNA]</scope>
    <source>
        <strain evidence="5 7">DSM 22301</strain>
    </source>
</reference>
<keyword evidence="3 4" id="KW-0694">RNA-binding</keyword>
<dbReference type="PATRIC" id="fig|319653.3.peg.331"/>
<dbReference type="GO" id="GO:0005524">
    <property type="term" value="F:ATP binding"/>
    <property type="evidence" value="ECO:0007669"/>
    <property type="project" value="UniProtKB-KW"/>
</dbReference>
<evidence type="ECO:0000313" key="8">
    <source>
        <dbReference type="Proteomes" id="UP000182818"/>
    </source>
</evidence>
<dbReference type="Gene3D" id="3.40.50.620">
    <property type="entry name" value="HUPs"/>
    <property type="match status" value="1"/>
</dbReference>
<dbReference type="InterPro" id="IPR004821">
    <property type="entry name" value="Cyt_trans-like"/>
</dbReference>
<sequence length="370" mass="42558">MKVCSVIAEFDPFHNGHDYLLKQARKLTNADVLIVLMSGNFLQRGEPAIIDKWKRTREALTSQADLVIELPISVSMQAAHLFAQGAVSMAAQLKSDYLVFGSEHPKLNYNFLVDQFKDLKFDKSEYAQSFAAQLFETLAQKTGIELKTANDILAFNYFLANKNNMTLIPVPRMEAEHSDHSLHFEHFASASAIRQARFENQDNFMDFIPEQTKIDLEGSVVNWDNLWPYLSYRLLSISEDELRQIYGISEGIENRIKAISPQKRDFATFLKALKTKRFTYTHLQRLCLAIVLNLKKEQMLEQKSVFRILGFNKVGQQYLHYMQELNLPMISKIGKKEATGVYRTTYQVDQIYSLLTGEEQNIGRKPIILP</sequence>
<keyword evidence="4" id="KW-0067">ATP-binding</keyword>
<keyword evidence="4" id="KW-0820">tRNA-binding</keyword>
<protein>
    <recommendedName>
        <fullName evidence="4">tRNA(Met) cytidine acetate ligase</fullName>
        <ecNumber evidence="4">6.3.4.-</ecNumber>
    </recommendedName>
</protein>
<evidence type="ECO:0000313" key="5">
    <source>
        <dbReference type="EMBL" id="KRN82389.1"/>
    </source>
</evidence>
<organism evidence="5 7">
    <name type="scientific">Pediococcus ethanolidurans</name>
    <dbReference type="NCBI Taxonomy" id="319653"/>
    <lineage>
        <taxon>Bacteria</taxon>
        <taxon>Bacillati</taxon>
        <taxon>Bacillota</taxon>
        <taxon>Bacilli</taxon>
        <taxon>Lactobacillales</taxon>
        <taxon>Lactobacillaceae</taxon>
        <taxon>Pediococcus</taxon>
    </lineage>
</organism>
<dbReference type="GO" id="GO:0000049">
    <property type="term" value="F:tRNA binding"/>
    <property type="evidence" value="ECO:0007669"/>
    <property type="project" value="UniProtKB-KW"/>
</dbReference>
<dbReference type="GO" id="GO:0006400">
    <property type="term" value="P:tRNA modification"/>
    <property type="evidence" value="ECO:0007669"/>
    <property type="project" value="UniProtKB-UniRule"/>
</dbReference>
<dbReference type="Proteomes" id="UP000182818">
    <property type="component" value="Unassembled WGS sequence"/>
</dbReference>
<name>A0A0R2K4Z5_9LACO</name>
<dbReference type="GO" id="GO:0016879">
    <property type="term" value="F:ligase activity, forming carbon-nitrogen bonds"/>
    <property type="evidence" value="ECO:0007669"/>
    <property type="project" value="UniProtKB-UniRule"/>
</dbReference>
<dbReference type="PANTHER" id="PTHR37825">
    <property type="entry name" value="TRNA(MET) CYTIDINE ACETATE LIGASE"/>
    <property type="match status" value="1"/>
</dbReference>
<evidence type="ECO:0000313" key="7">
    <source>
        <dbReference type="Proteomes" id="UP000051749"/>
    </source>
</evidence>
<dbReference type="Proteomes" id="UP000051749">
    <property type="component" value="Unassembled WGS sequence"/>
</dbReference>
<dbReference type="EMBL" id="JQBY01000011">
    <property type="protein sequence ID" value="KRN82389.1"/>
    <property type="molecule type" value="Genomic_DNA"/>
</dbReference>
<evidence type="ECO:0000256" key="2">
    <source>
        <dbReference type="ARBA" id="ARBA00022694"/>
    </source>
</evidence>
<dbReference type="PANTHER" id="PTHR37825:SF1">
    <property type="entry name" value="TRNA(MET) CYTIDINE ACETATE LIGASE"/>
    <property type="match status" value="1"/>
</dbReference>
<comment type="similarity">
    <text evidence="4">Belongs to the TmcAL family.</text>
</comment>
<reference evidence="6 8" key="2">
    <citation type="submission" date="2016-10" db="EMBL/GenBank/DDBJ databases">
        <authorList>
            <person name="Varghese N."/>
            <person name="Submissions S."/>
        </authorList>
    </citation>
    <scope>NUCLEOTIDE SEQUENCE [LARGE SCALE GENOMIC DNA]</scope>
    <source>
        <strain evidence="6 8">CGMCC 1.3889</strain>
    </source>
</reference>
<dbReference type="EC" id="6.3.4.-" evidence="4"/>
<dbReference type="GO" id="GO:0005737">
    <property type="term" value="C:cytoplasm"/>
    <property type="evidence" value="ECO:0007669"/>
    <property type="project" value="UniProtKB-SubCell"/>
</dbReference>
<feature type="binding site" evidence="4">
    <location>
        <begin position="7"/>
        <end position="20"/>
    </location>
    <ligand>
        <name>ATP</name>
        <dbReference type="ChEBI" id="CHEBI:30616"/>
    </ligand>
</feature>
<dbReference type="SUPFAM" id="SSF52374">
    <property type="entry name" value="Nucleotidylyl transferase"/>
    <property type="match status" value="1"/>
</dbReference>
<feature type="binding site" evidence="4">
    <location>
        <position position="172"/>
    </location>
    <ligand>
        <name>ATP</name>
        <dbReference type="ChEBI" id="CHEBI:30616"/>
    </ligand>
</feature>
<accession>A0A0R2K4Z5</accession>
<dbReference type="InterPro" id="IPR014729">
    <property type="entry name" value="Rossmann-like_a/b/a_fold"/>
</dbReference>
<dbReference type="RefSeq" id="WP_057806449.1">
    <property type="nucleotide sequence ID" value="NZ_BJYP01000006.1"/>
</dbReference>
<dbReference type="AlphaFoldDB" id="A0A0R2K4Z5"/>
<dbReference type="Pfam" id="PF05636">
    <property type="entry name" value="HIGH_NTase1"/>
    <property type="match status" value="1"/>
</dbReference>
<dbReference type="EMBL" id="FOGK01000010">
    <property type="protein sequence ID" value="SER57755.1"/>
    <property type="molecule type" value="Genomic_DNA"/>
</dbReference>
<keyword evidence="4" id="KW-0963">Cytoplasm</keyword>
<evidence type="ECO:0000256" key="3">
    <source>
        <dbReference type="ARBA" id="ARBA00022884"/>
    </source>
</evidence>
<keyword evidence="5" id="KW-0808">Transferase</keyword>
<dbReference type="OrthoDB" id="9769796at2"/>
<keyword evidence="2 4" id="KW-0819">tRNA processing</keyword>
<dbReference type="GeneID" id="76043703"/>
<gene>
    <name evidence="4" type="primary">tmcAL</name>
    <name evidence="5" type="ORF">IV87_GL000324</name>
    <name evidence="6" type="ORF">SAMN04487973_1108</name>
</gene>
<dbReference type="GO" id="GO:0016740">
    <property type="term" value="F:transferase activity"/>
    <property type="evidence" value="ECO:0007669"/>
    <property type="project" value="UniProtKB-KW"/>
</dbReference>
<keyword evidence="4" id="KW-0547">Nucleotide-binding</keyword>
<keyword evidence="1 4" id="KW-0436">Ligase</keyword>
<feature type="binding site" evidence="4">
    <location>
        <position position="101"/>
    </location>
    <ligand>
        <name>ATP</name>
        <dbReference type="ChEBI" id="CHEBI:30616"/>
    </ligand>
</feature>
<dbReference type="HAMAP" id="MF_01539">
    <property type="entry name" value="TmcAL"/>
    <property type="match status" value="1"/>
</dbReference>
<keyword evidence="8" id="KW-1185">Reference proteome</keyword>
<dbReference type="InterPro" id="IPR008513">
    <property type="entry name" value="tRNA(Met)_cyd_acetate_ligase"/>
</dbReference>
<feature type="binding site" evidence="4">
    <location>
        <position position="150"/>
    </location>
    <ligand>
        <name>ATP</name>
        <dbReference type="ChEBI" id="CHEBI:30616"/>
    </ligand>
</feature>
<comment type="catalytic activity">
    <reaction evidence="4">
        <text>cytidine(34) in elongator tRNA(Met) + acetate + ATP = N(4)-acetylcytidine(34) in elongator tRNA(Met) + AMP + diphosphate</text>
        <dbReference type="Rhea" id="RHEA:58144"/>
        <dbReference type="Rhea" id="RHEA-COMP:10693"/>
        <dbReference type="Rhea" id="RHEA-COMP:10694"/>
        <dbReference type="ChEBI" id="CHEBI:30089"/>
        <dbReference type="ChEBI" id="CHEBI:30616"/>
        <dbReference type="ChEBI" id="CHEBI:33019"/>
        <dbReference type="ChEBI" id="CHEBI:74900"/>
        <dbReference type="ChEBI" id="CHEBI:82748"/>
        <dbReference type="ChEBI" id="CHEBI:456215"/>
    </reaction>
</comment>
<proteinExistence type="inferred from homology"/>
<comment type="function">
    <text evidence="4">Catalyzes the formation of N(4)-acetylcytidine (ac(4)C) at the wobble position of elongator tRNA(Met), using acetate and ATP as substrates. First activates an acetate ion to form acetyladenylate (Ac-AMP) and then transfers the acetyl group to tRNA to form ac(4)C34.</text>
</comment>
<comment type="caution">
    <text evidence="4">Lacks conserved residue(s) required for the propagation of feature annotation.</text>
</comment>